<keyword evidence="1" id="KW-1133">Transmembrane helix</keyword>
<dbReference type="AlphaFoldDB" id="A0A0U1Q3R3"/>
<dbReference type="SUPFAM" id="SSF103196">
    <property type="entry name" value="Roadblock/LC7 domain"/>
    <property type="match status" value="1"/>
</dbReference>
<dbReference type="Proteomes" id="UP000050580">
    <property type="component" value="Unassembled WGS sequence"/>
</dbReference>
<reference evidence="2 3" key="1">
    <citation type="submission" date="2015-05" db="EMBL/GenBank/DDBJ databases">
        <title>Draft genome sequence of Lampropedia sp. CT6, isolated from the microbial mat of a hot water spring, located at Manikaran, India.</title>
        <authorList>
            <person name="Tripathi C."/>
            <person name="Rani P."/>
            <person name="Mahato N.K."/>
            <person name="Lal R."/>
        </authorList>
    </citation>
    <scope>NUCLEOTIDE SEQUENCE [LARGE SCALE GENOMIC DNA]</scope>
    <source>
        <strain evidence="2 3">CT6</strain>
    </source>
</reference>
<dbReference type="PATRIC" id="fig|1610491.3.peg.64"/>
<keyword evidence="1" id="KW-0472">Membrane</keyword>
<name>A0A0U1Q3R3_9BURK</name>
<dbReference type="EMBL" id="LBNQ01000005">
    <property type="protein sequence ID" value="KKW69370.1"/>
    <property type="molecule type" value="Genomic_DNA"/>
</dbReference>
<organism evidence="2 3">
    <name type="scientific">Lampropedia cohaerens</name>
    <dbReference type="NCBI Taxonomy" id="1610491"/>
    <lineage>
        <taxon>Bacteria</taxon>
        <taxon>Pseudomonadati</taxon>
        <taxon>Pseudomonadota</taxon>
        <taxon>Betaproteobacteria</taxon>
        <taxon>Burkholderiales</taxon>
        <taxon>Comamonadaceae</taxon>
        <taxon>Lampropedia</taxon>
    </lineage>
</organism>
<keyword evidence="1" id="KW-0812">Transmembrane</keyword>
<sequence>MTLTPQGVLHAFGTPEPDAQQQALQALLSQPRAISKAEWGGTQLANADLPQCLKNQWVQSLAHAVNGPDTRLSDFIRHVIAPISGTRRAVLASDSGFCLDRIGIAQEEADAVSAAAADFSEYARRQSRRGWHAANRYVAFYDDPMLLMPAWTFVPFWVAGAGYWLIIAGEPLLNNLALVELVWGICLAGNRFRSEF</sequence>
<keyword evidence="3" id="KW-1185">Reference proteome</keyword>
<gene>
    <name evidence="2" type="ORF">AAV94_00310</name>
</gene>
<feature type="transmembrane region" description="Helical" evidence="1">
    <location>
        <begin position="146"/>
        <end position="166"/>
    </location>
</feature>
<accession>A0A0U1Q3R3</accession>
<dbReference type="OrthoDB" id="6003236at2"/>
<evidence type="ECO:0000256" key="1">
    <source>
        <dbReference type="SAM" id="Phobius"/>
    </source>
</evidence>
<protein>
    <submittedName>
        <fullName evidence="2">Uncharacterized protein</fullName>
    </submittedName>
</protein>
<comment type="caution">
    <text evidence="2">The sequence shown here is derived from an EMBL/GenBank/DDBJ whole genome shotgun (WGS) entry which is preliminary data.</text>
</comment>
<evidence type="ECO:0000313" key="2">
    <source>
        <dbReference type="EMBL" id="KKW69370.1"/>
    </source>
</evidence>
<proteinExistence type="predicted"/>
<evidence type="ECO:0000313" key="3">
    <source>
        <dbReference type="Proteomes" id="UP000050580"/>
    </source>
</evidence>